<feature type="transmembrane region" description="Helical" evidence="1">
    <location>
        <begin position="37"/>
        <end position="56"/>
    </location>
</feature>
<evidence type="ECO:0000313" key="3">
    <source>
        <dbReference type="Proteomes" id="UP000053557"/>
    </source>
</evidence>
<gene>
    <name evidence="2" type="ORF">ATW55_11495</name>
</gene>
<proteinExistence type="predicted"/>
<keyword evidence="3" id="KW-1185">Reference proteome</keyword>
<comment type="caution">
    <text evidence="2">The sequence shown here is derived from an EMBL/GenBank/DDBJ whole genome shotgun (WGS) entry which is preliminary data.</text>
</comment>
<evidence type="ECO:0000313" key="2">
    <source>
        <dbReference type="EMBL" id="KUO95091.1"/>
    </source>
</evidence>
<organism evidence="2 3">
    <name type="scientific">Ferroacidibacillus organovorans</name>
    <dbReference type="NCBI Taxonomy" id="1765683"/>
    <lineage>
        <taxon>Bacteria</taxon>
        <taxon>Bacillati</taxon>
        <taxon>Bacillota</taxon>
        <taxon>Bacilli</taxon>
        <taxon>Bacillales</taxon>
        <taxon>Alicyclobacillaceae</taxon>
        <taxon>Ferroacidibacillus</taxon>
    </lineage>
</organism>
<dbReference type="EMBL" id="LPVJ01000060">
    <property type="protein sequence ID" value="KUO95091.1"/>
    <property type="molecule type" value="Genomic_DNA"/>
</dbReference>
<dbReference type="OrthoDB" id="2369703at2"/>
<name>A0A117SXA1_9BACL</name>
<evidence type="ECO:0000256" key="1">
    <source>
        <dbReference type="SAM" id="Phobius"/>
    </source>
</evidence>
<keyword evidence="1" id="KW-0812">Transmembrane</keyword>
<protein>
    <submittedName>
        <fullName evidence="2">Uncharacterized protein</fullName>
    </submittedName>
</protein>
<keyword evidence="1" id="KW-0472">Membrane</keyword>
<feature type="transmembrane region" description="Helical" evidence="1">
    <location>
        <begin position="114"/>
        <end position="131"/>
    </location>
</feature>
<dbReference type="RefSeq" id="WP_067718624.1">
    <property type="nucleotide sequence ID" value="NZ_LPVJ01000060.1"/>
</dbReference>
<keyword evidence="1" id="KW-1133">Transmembrane helix</keyword>
<feature type="transmembrane region" description="Helical" evidence="1">
    <location>
        <begin position="90"/>
        <end position="107"/>
    </location>
</feature>
<dbReference type="Proteomes" id="UP000053557">
    <property type="component" value="Unassembled WGS sequence"/>
</dbReference>
<feature type="transmembrane region" description="Helical" evidence="1">
    <location>
        <begin position="520"/>
        <end position="539"/>
    </location>
</feature>
<sequence>MKSHKIRRIVIGVGLVLYSIWATLFYQLVFTGWTLQYSYYGVVMVVGLSLLFMYAFPKRDRRVVVRYTLYAVILSLGIGNFAIASGMWRVIDTIVFVILAIGLGRWLVPVRIGWQLLTLVSLFLFELWIPLSDVNLLTAFNVSYVGHLSSQDAQVPSIPVTVIPNSQGLQTMVTIRGHRPIPHEAQTLIDAMATSSNPTLTKDAIIQLQHSYDLISIKPGKVFFHTSLATQQQLARANVDSLAMIDFPFSQPHFLSVEGNVRMYVTLAKDPGYYTSMLLNPGTLSTAVGQMALQTAATTQEEWRAIGGNTQNVVQGLSLQNGYLSGSFQGRRIHVKTSGVTILGIKPLLPSSISPVPQAVVEGDNVIQVISLGANPRVIATLKGSYLFPLTTDLVFADVTGNGSDAMLINTVPAQIIQLTPSDTWKTLWVSGRSTFRFEAVLTRAGGDLIIANSPSLISQNPIRYLGGYVYQNGTLNTVFRAYHGNLVDLHVVHVLNGPPQILTSVYAHQEIILLSQSKIPWYPVVLVVYGFVVLAGLARRMRGVKA</sequence>
<feature type="transmembrane region" description="Helical" evidence="1">
    <location>
        <begin position="63"/>
        <end position="84"/>
    </location>
</feature>
<accession>A0A117SXA1</accession>
<feature type="transmembrane region" description="Helical" evidence="1">
    <location>
        <begin position="9"/>
        <end position="31"/>
    </location>
</feature>
<dbReference type="AlphaFoldDB" id="A0A117SXA1"/>
<reference evidence="2 3" key="1">
    <citation type="submission" date="2015-12" db="EMBL/GenBank/DDBJ databases">
        <title>Draft genome sequence of Acidibacillus ferrooxidans ITV001, isolated from a chalcopyrite acid mine drainage site in Brazil.</title>
        <authorList>
            <person name="Dall'Agnol H."/>
            <person name="Nancucheo I."/>
            <person name="Johnson B."/>
            <person name="Oliveira R."/>
            <person name="Leite L."/>
            <person name="Pylro V."/>
            <person name="Nunes G.L."/>
            <person name="Tzotzos G."/>
            <person name="Fernandes G.R."/>
            <person name="Dutra J."/>
            <person name="Orellana S.C."/>
            <person name="Oliveira G."/>
        </authorList>
    </citation>
    <scope>NUCLEOTIDE SEQUENCE [LARGE SCALE GENOMIC DNA]</scope>
    <source>
        <strain evidence="3">ITV01</strain>
    </source>
</reference>